<keyword evidence="7" id="KW-0862">Zinc</keyword>
<proteinExistence type="predicted"/>
<feature type="region of interest" description="Disordered" evidence="8">
    <location>
        <begin position="39"/>
        <end position="63"/>
    </location>
</feature>
<evidence type="ECO:0000256" key="4">
    <source>
        <dbReference type="ARBA" id="ARBA00022737"/>
    </source>
</evidence>
<dbReference type="RefSeq" id="XP_007389203.1">
    <property type="nucleotide sequence ID" value="XM_007389141.1"/>
</dbReference>
<dbReference type="eggNOG" id="KOG1812">
    <property type="taxonomic scope" value="Eukaryota"/>
</dbReference>
<dbReference type="GeneID" id="18885767"/>
<dbReference type="KEGG" id="psq:PUNSTDRAFT_77968"/>
<evidence type="ECO:0000313" key="10">
    <source>
        <dbReference type="EMBL" id="EIN03546.1"/>
    </source>
</evidence>
<reference evidence="11" key="1">
    <citation type="journal article" date="2012" name="Science">
        <title>The Paleozoic origin of enzymatic lignin decomposition reconstructed from 31 fungal genomes.</title>
        <authorList>
            <person name="Floudas D."/>
            <person name="Binder M."/>
            <person name="Riley R."/>
            <person name="Barry K."/>
            <person name="Blanchette R.A."/>
            <person name="Henrissat B."/>
            <person name="Martinez A.T."/>
            <person name="Otillar R."/>
            <person name="Spatafora J.W."/>
            <person name="Yadav J.S."/>
            <person name="Aerts A."/>
            <person name="Benoit I."/>
            <person name="Boyd A."/>
            <person name="Carlson A."/>
            <person name="Copeland A."/>
            <person name="Coutinho P.M."/>
            <person name="de Vries R.P."/>
            <person name="Ferreira P."/>
            <person name="Findley K."/>
            <person name="Foster B."/>
            <person name="Gaskell J."/>
            <person name="Glotzer D."/>
            <person name="Gorecki P."/>
            <person name="Heitman J."/>
            <person name="Hesse C."/>
            <person name="Hori C."/>
            <person name="Igarashi K."/>
            <person name="Jurgens J.A."/>
            <person name="Kallen N."/>
            <person name="Kersten P."/>
            <person name="Kohler A."/>
            <person name="Kuees U."/>
            <person name="Kumar T.K.A."/>
            <person name="Kuo A."/>
            <person name="LaButti K."/>
            <person name="Larrondo L.F."/>
            <person name="Lindquist E."/>
            <person name="Ling A."/>
            <person name="Lombard V."/>
            <person name="Lucas S."/>
            <person name="Lundell T."/>
            <person name="Martin R."/>
            <person name="McLaughlin D.J."/>
            <person name="Morgenstern I."/>
            <person name="Morin E."/>
            <person name="Murat C."/>
            <person name="Nagy L.G."/>
            <person name="Nolan M."/>
            <person name="Ohm R.A."/>
            <person name="Patyshakuliyeva A."/>
            <person name="Rokas A."/>
            <person name="Ruiz-Duenas F.J."/>
            <person name="Sabat G."/>
            <person name="Salamov A."/>
            <person name="Samejima M."/>
            <person name="Schmutz J."/>
            <person name="Slot J.C."/>
            <person name="St John F."/>
            <person name="Stenlid J."/>
            <person name="Sun H."/>
            <person name="Sun S."/>
            <person name="Syed K."/>
            <person name="Tsang A."/>
            <person name="Wiebenga A."/>
            <person name="Young D."/>
            <person name="Pisabarro A."/>
            <person name="Eastwood D.C."/>
            <person name="Martin F."/>
            <person name="Cullen D."/>
            <person name="Grigoriev I.V."/>
            <person name="Hibbett D.S."/>
        </authorList>
    </citation>
    <scope>NUCLEOTIDE SEQUENCE [LARGE SCALE GENOMIC DNA]</scope>
    <source>
        <strain evidence="11">HHB-11173 SS5</strain>
    </source>
</reference>
<evidence type="ECO:0000256" key="7">
    <source>
        <dbReference type="ARBA" id="ARBA00022833"/>
    </source>
</evidence>
<keyword evidence="4" id="KW-0677">Repeat</keyword>
<protein>
    <recommendedName>
        <fullName evidence="9">RING-type domain-containing protein</fullName>
    </recommendedName>
</protein>
<dbReference type="PROSITE" id="PS51873">
    <property type="entry name" value="TRIAD"/>
    <property type="match status" value="1"/>
</dbReference>
<dbReference type="CDD" id="cd20353">
    <property type="entry name" value="Rcat_RBR_RNF216"/>
    <property type="match status" value="1"/>
</dbReference>
<dbReference type="EMBL" id="JH687561">
    <property type="protein sequence ID" value="EIN03546.1"/>
    <property type="molecule type" value="Genomic_DNA"/>
</dbReference>
<evidence type="ECO:0000256" key="2">
    <source>
        <dbReference type="ARBA" id="ARBA00022679"/>
    </source>
</evidence>
<dbReference type="InterPro" id="IPR047546">
    <property type="entry name" value="Rcat_RBR_RNF216"/>
</dbReference>
<keyword evidence="5" id="KW-0863">Zinc-finger</keyword>
<accession>R7S2S0</accession>
<comment type="pathway">
    <text evidence="1">Protein modification; protein ubiquitination.</text>
</comment>
<evidence type="ECO:0000256" key="1">
    <source>
        <dbReference type="ARBA" id="ARBA00004906"/>
    </source>
</evidence>
<name>R7S2S0_PUNST</name>
<feature type="non-terminal residue" evidence="10">
    <location>
        <position position="1"/>
    </location>
</feature>
<dbReference type="Pfam" id="PF26191">
    <property type="entry name" value="RING-HC_RBR_RNF216"/>
    <property type="match status" value="1"/>
</dbReference>
<dbReference type="PANTHER" id="PTHR22770:SF47">
    <property type="entry name" value="E3 UBIQUITIN-PROTEIN LIGASE RNF216"/>
    <property type="match status" value="1"/>
</dbReference>
<evidence type="ECO:0000256" key="3">
    <source>
        <dbReference type="ARBA" id="ARBA00022723"/>
    </source>
</evidence>
<dbReference type="InterPro" id="IPR047544">
    <property type="entry name" value="RING-HC_RBR_RNF216"/>
</dbReference>
<dbReference type="InterPro" id="IPR047545">
    <property type="entry name" value="BRcat_RBR_RNF216"/>
</dbReference>
<dbReference type="CDD" id="cd16630">
    <property type="entry name" value="RING-HC_RBR_RNF216"/>
    <property type="match status" value="1"/>
</dbReference>
<gene>
    <name evidence="10" type="ORF">PUNSTDRAFT_77968</name>
</gene>
<keyword evidence="3" id="KW-0479">Metal-binding</keyword>
<dbReference type="SMART" id="SM00647">
    <property type="entry name" value="IBR"/>
    <property type="match status" value="2"/>
</dbReference>
<dbReference type="HOGENOM" id="CLU_009961_0_0_1"/>
<dbReference type="InterPro" id="IPR013083">
    <property type="entry name" value="Znf_RING/FYVE/PHD"/>
</dbReference>
<dbReference type="Gene3D" id="1.20.120.1750">
    <property type="match status" value="1"/>
</dbReference>
<evidence type="ECO:0000256" key="5">
    <source>
        <dbReference type="ARBA" id="ARBA00022771"/>
    </source>
</evidence>
<evidence type="ECO:0000259" key="9">
    <source>
        <dbReference type="PROSITE" id="PS51873"/>
    </source>
</evidence>
<dbReference type="GO" id="GO:0016740">
    <property type="term" value="F:transferase activity"/>
    <property type="evidence" value="ECO:0007669"/>
    <property type="project" value="UniProtKB-KW"/>
</dbReference>
<dbReference type="OrthoDB" id="10009520at2759"/>
<dbReference type="InterPro" id="IPR002867">
    <property type="entry name" value="IBR_dom"/>
</dbReference>
<evidence type="ECO:0000256" key="8">
    <source>
        <dbReference type="SAM" id="MobiDB-lite"/>
    </source>
</evidence>
<sequence>LVEDFPSIPYDHIFTTFQTRNNFYAPAFLQLHAEMQQGPPFPFEPKAVGGENAADGNSKGKGKERLLTDEAFERERRWVKEKLGKDSTTAVMDRVVDRDTAEVLQTDEATIECQCCFTDYPFTQMIQCPDAHLFCKECMTTYSSTLLGAHDCNIVCMEQGGCKLAFTESELRRFLTPKLLELYERVRQRKEIEAAGLDNLEECPFCEYKVVIDNPEEKLFRCEREECGAVSCRGCKKLDHLPKSCKEVEEDKKLDAQHHVEEAMTKALMRNCPKCTKPFIKEGGCNKMSCPNCRTLSCYICRQIINGYDHFHEVGFAIVDPVLDPCHYIGLSTRTSLPVRLARARSYTIILSSRPLAALHSSLHPLMCLVYLRLFFASARQYQGPMHFVGPQPKRRTQA</sequence>
<keyword evidence="11" id="KW-1185">Reference proteome</keyword>
<evidence type="ECO:0000313" key="11">
    <source>
        <dbReference type="Proteomes" id="UP000054196"/>
    </source>
</evidence>
<organism evidence="10 11">
    <name type="scientific">Punctularia strigosozonata (strain HHB-11173)</name>
    <name type="common">White-rot fungus</name>
    <dbReference type="NCBI Taxonomy" id="741275"/>
    <lineage>
        <taxon>Eukaryota</taxon>
        <taxon>Fungi</taxon>
        <taxon>Dikarya</taxon>
        <taxon>Basidiomycota</taxon>
        <taxon>Agaricomycotina</taxon>
        <taxon>Agaricomycetes</taxon>
        <taxon>Corticiales</taxon>
        <taxon>Punctulariaceae</taxon>
        <taxon>Punctularia</taxon>
    </lineage>
</organism>
<dbReference type="InterPro" id="IPR044066">
    <property type="entry name" value="TRIAD_supradom"/>
</dbReference>
<dbReference type="AlphaFoldDB" id="R7S2S0"/>
<dbReference type="InterPro" id="IPR051628">
    <property type="entry name" value="LUBAC_E3_Ligases"/>
</dbReference>
<dbReference type="CDD" id="cd20339">
    <property type="entry name" value="BRcat_RBR_RNF216"/>
    <property type="match status" value="1"/>
</dbReference>
<dbReference type="SUPFAM" id="SSF57850">
    <property type="entry name" value="RING/U-box"/>
    <property type="match status" value="3"/>
</dbReference>
<dbReference type="GO" id="GO:0008270">
    <property type="term" value="F:zinc ion binding"/>
    <property type="evidence" value="ECO:0007669"/>
    <property type="project" value="UniProtKB-KW"/>
</dbReference>
<dbReference type="Proteomes" id="UP000054196">
    <property type="component" value="Unassembled WGS sequence"/>
</dbReference>
<dbReference type="Gene3D" id="3.30.40.10">
    <property type="entry name" value="Zinc/RING finger domain, C3HC4 (zinc finger)"/>
    <property type="match status" value="1"/>
</dbReference>
<dbReference type="Pfam" id="PF26200">
    <property type="entry name" value="Rcat_RNF216"/>
    <property type="match status" value="1"/>
</dbReference>
<keyword evidence="6" id="KW-0833">Ubl conjugation pathway</keyword>
<dbReference type="PANTHER" id="PTHR22770">
    <property type="entry name" value="UBIQUITIN CONJUGATING ENZYME 7 INTERACTING PROTEIN-RELATED"/>
    <property type="match status" value="1"/>
</dbReference>
<evidence type="ECO:0000256" key="6">
    <source>
        <dbReference type="ARBA" id="ARBA00022786"/>
    </source>
</evidence>
<dbReference type="OMA" id="VISCRKC"/>
<feature type="domain" description="RING-type" evidence="9">
    <location>
        <begin position="109"/>
        <end position="321"/>
    </location>
</feature>
<keyword evidence="2" id="KW-0808">Transferase</keyword>